<reference evidence="8 9" key="1">
    <citation type="journal article" name="Nat. Commun.">
        <title>Undinarchaeota illuminate DPANN phylogeny and the impact of gene transfer on archaeal evolution.</title>
        <authorList>
            <person name="Dombrowski N."/>
            <person name="Williams T.A."/>
            <person name="Sun J."/>
            <person name="Woodcroft B.J."/>
            <person name="Lee J.H."/>
            <person name="Minh B.Q."/>
            <person name="Rinke C."/>
            <person name="Spang A."/>
        </authorList>
    </citation>
    <scope>NUCLEOTIDE SEQUENCE [LARGE SCALE GENOMIC DNA]</scope>
    <source>
        <strain evidence="8">MAG_bin17</strain>
    </source>
</reference>
<dbReference type="GO" id="GO:0046654">
    <property type="term" value="P:tetrahydrofolate biosynthetic process"/>
    <property type="evidence" value="ECO:0007669"/>
    <property type="project" value="InterPro"/>
</dbReference>
<dbReference type="SUPFAM" id="SSF53597">
    <property type="entry name" value="Dihydrofolate reductase-like"/>
    <property type="match status" value="1"/>
</dbReference>
<dbReference type="EMBL" id="DVAD01000014">
    <property type="protein sequence ID" value="HIJ99731.1"/>
    <property type="molecule type" value="Genomic_DNA"/>
</dbReference>
<evidence type="ECO:0000313" key="9">
    <source>
        <dbReference type="Proteomes" id="UP000604391"/>
    </source>
</evidence>
<dbReference type="CDD" id="cd00209">
    <property type="entry name" value="DHFR"/>
    <property type="match status" value="1"/>
</dbReference>
<accession>A0A832UQ39</accession>
<sequence>MTEIIIIAAVAKNRVIGKDQSLPWSLPEDLKYFKETTRGNAVIMGRRTFESIGGGKALPERLNIILSRSMHEIDGSYVSRSLDEAVQLCEDKGYNKIFIIGGSSVYAEALGRATKMILSEIPEDYEGNVFFPEFGEEWKEVSRDKREGFDIVTYRK</sequence>
<dbReference type="PROSITE" id="PS51330">
    <property type="entry name" value="DHFR_2"/>
    <property type="match status" value="1"/>
</dbReference>
<keyword evidence="5" id="KW-0560">Oxidoreductase</keyword>
<proteinExistence type="inferred from homology"/>
<feature type="domain" description="DHFR" evidence="7">
    <location>
        <begin position="3"/>
        <end position="156"/>
    </location>
</feature>
<evidence type="ECO:0000256" key="2">
    <source>
        <dbReference type="ARBA" id="ARBA00012856"/>
    </source>
</evidence>
<evidence type="ECO:0000259" key="7">
    <source>
        <dbReference type="PROSITE" id="PS51330"/>
    </source>
</evidence>
<dbReference type="PRINTS" id="PR00070">
    <property type="entry name" value="DHFR"/>
</dbReference>
<evidence type="ECO:0000256" key="5">
    <source>
        <dbReference type="ARBA" id="ARBA00023002"/>
    </source>
</evidence>
<evidence type="ECO:0000313" key="8">
    <source>
        <dbReference type="EMBL" id="HIJ99731.1"/>
    </source>
</evidence>
<dbReference type="PROSITE" id="PS00075">
    <property type="entry name" value="DHFR_1"/>
    <property type="match status" value="1"/>
</dbReference>
<dbReference type="PIRSF" id="PIRSF000194">
    <property type="entry name" value="DHFR"/>
    <property type="match status" value="1"/>
</dbReference>
<evidence type="ECO:0000256" key="6">
    <source>
        <dbReference type="RuleBase" id="RU004474"/>
    </source>
</evidence>
<dbReference type="InterPro" id="IPR001796">
    <property type="entry name" value="DHFR_dom"/>
</dbReference>
<dbReference type="GO" id="GO:0050661">
    <property type="term" value="F:NADP binding"/>
    <property type="evidence" value="ECO:0007669"/>
    <property type="project" value="InterPro"/>
</dbReference>
<dbReference type="Proteomes" id="UP000604391">
    <property type="component" value="Unassembled WGS sequence"/>
</dbReference>
<dbReference type="PANTHER" id="PTHR48069:SF3">
    <property type="entry name" value="DIHYDROFOLATE REDUCTASE"/>
    <property type="match status" value="1"/>
</dbReference>
<dbReference type="GO" id="GO:0004146">
    <property type="term" value="F:dihydrofolate reductase activity"/>
    <property type="evidence" value="ECO:0007669"/>
    <property type="project" value="UniProtKB-EC"/>
</dbReference>
<keyword evidence="9" id="KW-1185">Reference proteome</keyword>
<organism evidence="8 9">
    <name type="scientific">Candidatus Undinarchaeum marinum</name>
    <dbReference type="NCBI Taxonomy" id="2756141"/>
    <lineage>
        <taxon>Archaea</taxon>
        <taxon>Candidatus Undinarchaeota</taxon>
        <taxon>Candidatus Undinarchaeia</taxon>
        <taxon>Candidatus Undinarchaeales</taxon>
        <taxon>Candidatus Undinarchaeaceae</taxon>
        <taxon>Candidatus Undinarchaeum</taxon>
    </lineage>
</organism>
<gene>
    <name evidence="8" type="ORF">H1011_02815</name>
</gene>
<evidence type="ECO:0000256" key="3">
    <source>
        <dbReference type="ARBA" id="ARBA00022563"/>
    </source>
</evidence>
<dbReference type="GO" id="GO:0046655">
    <property type="term" value="P:folic acid metabolic process"/>
    <property type="evidence" value="ECO:0007669"/>
    <property type="project" value="TreeGrafter"/>
</dbReference>
<dbReference type="GO" id="GO:0046452">
    <property type="term" value="P:dihydrofolate metabolic process"/>
    <property type="evidence" value="ECO:0007669"/>
    <property type="project" value="TreeGrafter"/>
</dbReference>
<keyword evidence="3" id="KW-0554">One-carbon metabolism</keyword>
<dbReference type="InterPro" id="IPR017925">
    <property type="entry name" value="DHFR_CS"/>
</dbReference>
<protein>
    <recommendedName>
        <fullName evidence="2">dihydrofolate reductase</fullName>
        <ecNumber evidence="2">1.5.1.3</ecNumber>
    </recommendedName>
</protein>
<evidence type="ECO:0000256" key="4">
    <source>
        <dbReference type="ARBA" id="ARBA00022857"/>
    </source>
</evidence>
<dbReference type="InterPro" id="IPR012259">
    <property type="entry name" value="DHFR"/>
</dbReference>
<comment type="caution">
    <text evidence="8">The sequence shown here is derived from an EMBL/GenBank/DDBJ whole genome shotgun (WGS) entry which is preliminary data.</text>
</comment>
<keyword evidence="4" id="KW-0521">NADP</keyword>
<dbReference type="InterPro" id="IPR024072">
    <property type="entry name" value="DHFR-like_dom_sf"/>
</dbReference>
<comment type="similarity">
    <text evidence="6">Belongs to the dihydrofolate reductase family.</text>
</comment>
<dbReference type="Gene3D" id="3.40.430.10">
    <property type="entry name" value="Dihydrofolate Reductase, subunit A"/>
    <property type="match status" value="1"/>
</dbReference>
<comment type="pathway">
    <text evidence="1">Cofactor biosynthesis; tetrahydrofolate biosynthesis; 5,6,7,8-tetrahydrofolate from 7,8-dihydrofolate: step 1/1.</text>
</comment>
<dbReference type="GO" id="GO:0006730">
    <property type="term" value="P:one-carbon metabolic process"/>
    <property type="evidence" value="ECO:0007669"/>
    <property type="project" value="UniProtKB-KW"/>
</dbReference>
<dbReference type="EC" id="1.5.1.3" evidence="2"/>
<evidence type="ECO:0000256" key="1">
    <source>
        <dbReference type="ARBA" id="ARBA00004903"/>
    </source>
</evidence>
<dbReference type="Pfam" id="PF00186">
    <property type="entry name" value="DHFR_1"/>
    <property type="match status" value="1"/>
</dbReference>
<dbReference type="PANTHER" id="PTHR48069">
    <property type="entry name" value="DIHYDROFOLATE REDUCTASE"/>
    <property type="match status" value="1"/>
</dbReference>
<name>A0A832UQ39_9ARCH</name>
<dbReference type="AlphaFoldDB" id="A0A832UQ39"/>